<reference evidence="3" key="1">
    <citation type="journal article" date="2013" name="Genome Announc.">
        <title>Draft genome sequence of Neofusicoccum parvum isolate UCR-NP2, a fungal vascular pathogen associated with grapevine cankers.</title>
        <authorList>
            <person name="Blanco-Ulate B."/>
            <person name="Rolshausen P."/>
            <person name="Cantu D."/>
        </authorList>
    </citation>
    <scope>NUCLEOTIDE SEQUENCE [LARGE SCALE GENOMIC DNA]</scope>
    <source>
        <strain evidence="3">UCR-NP2</strain>
    </source>
</reference>
<protein>
    <submittedName>
        <fullName evidence="2">Putative amino acid permease protein</fullName>
    </submittedName>
</protein>
<feature type="region of interest" description="Disordered" evidence="1">
    <location>
        <begin position="158"/>
        <end position="203"/>
    </location>
</feature>
<evidence type="ECO:0000313" key="2">
    <source>
        <dbReference type="EMBL" id="EOD44846.1"/>
    </source>
</evidence>
<dbReference type="Proteomes" id="UP000013521">
    <property type="component" value="Unassembled WGS sequence"/>
</dbReference>
<evidence type="ECO:0000313" key="3">
    <source>
        <dbReference type="Proteomes" id="UP000013521"/>
    </source>
</evidence>
<name>R1G9G9_BOTPV</name>
<dbReference type="HOGENOM" id="CLU_120065_0_0_1"/>
<dbReference type="OrthoDB" id="538223at2759"/>
<accession>R1G9G9</accession>
<proteinExistence type="predicted"/>
<gene>
    <name evidence="2" type="ORF">UCRNP2_8444</name>
</gene>
<dbReference type="eggNOG" id="ENOG502SJKU">
    <property type="taxonomic scope" value="Eukaryota"/>
</dbReference>
<dbReference type="OMA" id="WPTAFIV"/>
<feature type="compositionally biased region" description="Acidic residues" evidence="1">
    <location>
        <begin position="164"/>
        <end position="184"/>
    </location>
</feature>
<dbReference type="AlphaFoldDB" id="R1G9G9"/>
<dbReference type="EMBL" id="KB916662">
    <property type="protein sequence ID" value="EOD44846.1"/>
    <property type="molecule type" value="Genomic_DNA"/>
</dbReference>
<organism evidence="2 3">
    <name type="scientific">Botryosphaeria parva (strain UCR-NP2)</name>
    <name type="common">Grapevine canker fungus</name>
    <name type="synonym">Neofusicoccum parvum</name>
    <dbReference type="NCBI Taxonomy" id="1287680"/>
    <lineage>
        <taxon>Eukaryota</taxon>
        <taxon>Fungi</taxon>
        <taxon>Dikarya</taxon>
        <taxon>Ascomycota</taxon>
        <taxon>Pezizomycotina</taxon>
        <taxon>Dothideomycetes</taxon>
        <taxon>Dothideomycetes incertae sedis</taxon>
        <taxon>Botryosphaeriales</taxon>
        <taxon>Botryosphaeriaceae</taxon>
        <taxon>Neofusicoccum</taxon>
    </lineage>
</organism>
<evidence type="ECO:0000256" key="1">
    <source>
        <dbReference type="SAM" id="MobiDB-lite"/>
    </source>
</evidence>
<dbReference type="KEGG" id="npa:UCRNP2_8444"/>
<sequence length="203" mass="22203">MSTTSDLSLPRTAPSVARYHNQSLDLLHVALYTLVDLSDAELDQLQQTCEQENIECGSDPGSVVRIAQPQARFVGQPLRAVFDNHVALPEPLAFDPFYFLVAVDRDWKTKGVLLVALDDENLRCRVDSVLVRARDAGLAVANLQIANEDWAEVKAGYRITGGNGEEDEEDEEDDGDEDNEENEGGDGVQRNALNATSPAPAHT</sequence>